<evidence type="ECO:0000256" key="1">
    <source>
        <dbReference type="RuleBase" id="RU363098"/>
    </source>
</evidence>
<keyword evidence="1" id="KW-0696">RNA-directed RNA polymerase</keyword>
<dbReference type="GO" id="GO:0003968">
    <property type="term" value="F:RNA-directed RNA polymerase activity"/>
    <property type="evidence" value="ECO:0007669"/>
    <property type="project" value="UniProtKB-KW"/>
</dbReference>
<dbReference type="InterPro" id="IPR007855">
    <property type="entry name" value="RDRP"/>
</dbReference>
<name>A0A9P5MXP0_9AGAM</name>
<dbReference type="EC" id="2.7.7.48" evidence="1"/>
<gene>
    <name evidence="3" type="ORF">DFH94DRAFT_630216</name>
</gene>
<dbReference type="OrthoDB" id="6513042at2759"/>
<evidence type="ECO:0000313" key="4">
    <source>
        <dbReference type="Proteomes" id="UP000759537"/>
    </source>
</evidence>
<evidence type="ECO:0000313" key="3">
    <source>
        <dbReference type="EMBL" id="KAF8481242.1"/>
    </source>
</evidence>
<accession>A0A9P5MXP0</accession>
<dbReference type="PANTHER" id="PTHR23079">
    <property type="entry name" value="RNA-DEPENDENT RNA POLYMERASE"/>
    <property type="match status" value="1"/>
</dbReference>
<sequence>MEVFFYDLSFQATPADVKRVFADVLHTPSYLPQSIQPWNFHVFLFPPKKNRSGQPHAGCGKVTVPQEHLGRSLLKDFGGIGRLSVRGRHIKLKPSTGKPNVATLEKIRREPYVPPEVEQLRAAIHESFQQNTVGVHTLQLGWETRSGVFSVEWEKHCQAGCHLAFNDTRREIRIRLMDQPHIVRSIATQWSQISWSSTYYTEERHPAIFLALYSPPVFDVEESGETRLASILGLRPSPPVKRQRHLVLYPDDADLIRVLPYATLCIRLLCRGTEDLKTFRDLCKTARLSAPKDYRYQAEYLAVFSETNLERYRQWTSTLDWPVAFQLEALLQGRFADPKEILSIRRIVDNMVDRKGANYTANFLRSVANNNTLFEEVQDFHEGAFEVAVKRYAKEFSWSPSPHPWDPKDGIFNCLHVSISPTSMNLTGPHPERSNRVMRTYAENHDSFIRVSFVEENDLRYQHDREIDGPAFIRRWVSPILHKGLTIAGRQFHFLAYSQSALKTHTVWFVKDFRDPGGNLITAATIIERLGKFHDLEYDRQLIYCPARYAARISQAFTTTDSSISVPAEEIIIEKDIQVETYCFTEGVGSISPQLARKIWRALQKRGSRSTRRAITYPRAFQIRLVGAKGMLSVDHRLSGDVVVLRPSMIKFDAPHSTDVEIAQAFVRPSKYYLNRPLIMVLEGLGVGYDVFKNLQDAAVQDAHDAKTSLENAVNTLDQFGLAASYRLSSTLLHLAKLGITPSVMGDFYDRMIEITIHHVLRDLKHHARIPVNDGYTLVGVADIHGYLREGEVFACVTISETNSLHYLSGDVLVSRSPNIHPGDVQVVHAIGRPPLGSPFVKEPLMNTIVFSIKGIRPLPSCLGGGDLDGDMYNVTFLKDLHPSQNIPPAAYDPAPKKLLPQPSTMADVADFVTDYINSDILGMVAINWLMMADLHNIFHEDCIKLCKIHSNAVDYPKNGIPVELNTVPKPRSDLKPDWNAPETVDLDSSLGFYQSQKAIGRLFRDIDLPGVQTHNKAARLRRQQVRDDESEADLDQVFAALCMDDGQGDPLESAVERRVTKFISIDPNSESVKLAIESLGRYSVELQGICACNAIQRRKAMLSEEEAVVGTIVAKCSQRRRRRDAIAQLREQTSYLVKYVRDELSGDEDSSPYDWLATAWAAWKVSRRLKDRFGAHSYGWVALGEVFDAIKAIEQDRMSSSRR</sequence>
<keyword evidence="1" id="KW-0808">Transferase</keyword>
<dbReference type="GO" id="GO:0030422">
    <property type="term" value="P:siRNA processing"/>
    <property type="evidence" value="ECO:0007669"/>
    <property type="project" value="TreeGrafter"/>
</dbReference>
<protein>
    <recommendedName>
        <fullName evidence="1">RNA-dependent RNA polymerase</fullName>
        <ecNumber evidence="1">2.7.7.48</ecNumber>
    </recommendedName>
</protein>
<dbReference type="GO" id="GO:0003723">
    <property type="term" value="F:RNA binding"/>
    <property type="evidence" value="ECO:0007669"/>
    <property type="project" value="UniProtKB-KW"/>
</dbReference>
<dbReference type="GO" id="GO:0031380">
    <property type="term" value="C:nuclear RNA-directed RNA polymerase complex"/>
    <property type="evidence" value="ECO:0007669"/>
    <property type="project" value="TreeGrafter"/>
</dbReference>
<keyword evidence="1" id="KW-0548">Nucleotidyltransferase</keyword>
<reference evidence="3" key="2">
    <citation type="journal article" date="2020" name="Nat. Commun.">
        <title>Large-scale genome sequencing of mycorrhizal fungi provides insights into the early evolution of symbiotic traits.</title>
        <authorList>
            <person name="Miyauchi S."/>
            <person name="Kiss E."/>
            <person name="Kuo A."/>
            <person name="Drula E."/>
            <person name="Kohler A."/>
            <person name="Sanchez-Garcia M."/>
            <person name="Morin E."/>
            <person name="Andreopoulos B."/>
            <person name="Barry K.W."/>
            <person name="Bonito G."/>
            <person name="Buee M."/>
            <person name="Carver A."/>
            <person name="Chen C."/>
            <person name="Cichocki N."/>
            <person name="Clum A."/>
            <person name="Culley D."/>
            <person name="Crous P.W."/>
            <person name="Fauchery L."/>
            <person name="Girlanda M."/>
            <person name="Hayes R.D."/>
            <person name="Keri Z."/>
            <person name="LaButti K."/>
            <person name="Lipzen A."/>
            <person name="Lombard V."/>
            <person name="Magnuson J."/>
            <person name="Maillard F."/>
            <person name="Murat C."/>
            <person name="Nolan M."/>
            <person name="Ohm R.A."/>
            <person name="Pangilinan J."/>
            <person name="Pereira M.F."/>
            <person name="Perotto S."/>
            <person name="Peter M."/>
            <person name="Pfister S."/>
            <person name="Riley R."/>
            <person name="Sitrit Y."/>
            <person name="Stielow J.B."/>
            <person name="Szollosi G."/>
            <person name="Zifcakova L."/>
            <person name="Stursova M."/>
            <person name="Spatafora J.W."/>
            <person name="Tedersoo L."/>
            <person name="Vaario L.M."/>
            <person name="Yamada A."/>
            <person name="Yan M."/>
            <person name="Wang P."/>
            <person name="Xu J."/>
            <person name="Bruns T."/>
            <person name="Baldrian P."/>
            <person name="Vilgalys R."/>
            <person name="Dunand C."/>
            <person name="Henrissat B."/>
            <person name="Grigoriev I.V."/>
            <person name="Hibbett D."/>
            <person name="Nagy L.G."/>
            <person name="Martin F.M."/>
        </authorList>
    </citation>
    <scope>NUCLEOTIDE SEQUENCE</scope>
    <source>
        <strain evidence="3">Prilba</strain>
    </source>
</reference>
<comment type="similarity">
    <text evidence="1">Belongs to the RdRP family.</text>
</comment>
<comment type="caution">
    <text evidence="3">The sequence shown here is derived from an EMBL/GenBank/DDBJ whole genome shotgun (WGS) entry which is preliminary data.</text>
</comment>
<dbReference type="Pfam" id="PF05183">
    <property type="entry name" value="RdRP"/>
    <property type="match status" value="1"/>
</dbReference>
<keyword evidence="4" id="KW-1185">Reference proteome</keyword>
<evidence type="ECO:0000259" key="2">
    <source>
        <dbReference type="Pfam" id="PF05183"/>
    </source>
</evidence>
<dbReference type="PANTHER" id="PTHR23079:SF55">
    <property type="entry name" value="RNA-DIRECTED RNA POLYMERASE"/>
    <property type="match status" value="1"/>
</dbReference>
<feature type="domain" description="RDRP core" evidence="2">
    <location>
        <begin position="420"/>
        <end position="1007"/>
    </location>
</feature>
<dbReference type="AlphaFoldDB" id="A0A9P5MXP0"/>
<keyword evidence="1" id="KW-0694">RNA-binding</keyword>
<dbReference type="EMBL" id="WHVB01000007">
    <property type="protein sequence ID" value="KAF8481242.1"/>
    <property type="molecule type" value="Genomic_DNA"/>
</dbReference>
<comment type="catalytic activity">
    <reaction evidence="1">
        <text>RNA(n) + a ribonucleoside 5'-triphosphate = RNA(n+1) + diphosphate</text>
        <dbReference type="Rhea" id="RHEA:21248"/>
        <dbReference type="Rhea" id="RHEA-COMP:14527"/>
        <dbReference type="Rhea" id="RHEA-COMP:17342"/>
        <dbReference type="ChEBI" id="CHEBI:33019"/>
        <dbReference type="ChEBI" id="CHEBI:61557"/>
        <dbReference type="ChEBI" id="CHEBI:140395"/>
        <dbReference type="EC" id="2.7.7.48"/>
    </reaction>
</comment>
<dbReference type="InterPro" id="IPR057596">
    <property type="entry name" value="RDRP_core"/>
</dbReference>
<dbReference type="Proteomes" id="UP000759537">
    <property type="component" value="Unassembled WGS sequence"/>
</dbReference>
<reference evidence="3" key="1">
    <citation type="submission" date="2019-10" db="EMBL/GenBank/DDBJ databases">
        <authorList>
            <consortium name="DOE Joint Genome Institute"/>
            <person name="Kuo A."/>
            <person name="Miyauchi S."/>
            <person name="Kiss E."/>
            <person name="Drula E."/>
            <person name="Kohler A."/>
            <person name="Sanchez-Garcia M."/>
            <person name="Andreopoulos B."/>
            <person name="Barry K.W."/>
            <person name="Bonito G."/>
            <person name="Buee M."/>
            <person name="Carver A."/>
            <person name="Chen C."/>
            <person name="Cichocki N."/>
            <person name="Clum A."/>
            <person name="Culley D."/>
            <person name="Crous P.W."/>
            <person name="Fauchery L."/>
            <person name="Girlanda M."/>
            <person name="Hayes R."/>
            <person name="Keri Z."/>
            <person name="LaButti K."/>
            <person name="Lipzen A."/>
            <person name="Lombard V."/>
            <person name="Magnuson J."/>
            <person name="Maillard F."/>
            <person name="Morin E."/>
            <person name="Murat C."/>
            <person name="Nolan M."/>
            <person name="Ohm R."/>
            <person name="Pangilinan J."/>
            <person name="Pereira M."/>
            <person name="Perotto S."/>
            <person name="Peter M."/>
            <person name="Riley R."/>
            <person name="Sitrit Y."/>
            <person name="Stielow B."/>
            <person name="Szollosi G."/>
            <person name="Zifcakova L."/>
            <person name="Stursova M."/>
            <person name="Spatafora J.W."/>
            <person name="Tedersoo L."/>
            <person name="Vaario L.-M."/>
            <person name="Yamada A."/>
            <person name="Yan M."/>
            <person name="Wang P."/>
            <person name="Xu J."/>
            <person name="Bruns T."/>
            <person name="Baldrian P."/>
            <person name="Vilgalys R."/>
            <person name="Henrissat B."/>
            <person name="Grigoriev I.V."/>
            <person name="Hibbett D."/>
            <person name="Nagy L.G."/>
            <person name="Martin F.M."/>
        </authorList>
    </citation>
    <scope>NUCLEOTIDE SEQUENCE</scope>
    <source>
        <strain evidence="3">Prilba</strain>
    </source>
</reference>
<organism evidence="3 4">
    <name type="scientific">Russula ochroleuca</name>
    <dbReference type="NCBI Taxonomy" id="152965"/>
    <lineage>
        <taxon>Eukaryota</taxon>
        <taxon>Fungi</taxon>
        <taxon>Dikarya</taxon>
        <taxon>Basidiomycota</taxon>
        <taxon>Agaricomycotina</taxon>
        <taxon>Agaricomycetes</taxon>
        <taxon>Russulales</taxon>
        <taxon>Russulaceae</taxon>
        <taxon>Russula</taxon>
    </lineage>
</organism>
<proteinExistence type="inferred from homology"/>